<dbReference type="PROSITE" id="PS50293">
    <property type="entry name" value="TPR_REGION"/>
    <property type="match status" value="1"/>
</dbReference>
<keyword evidence="2" id="KW-1133">Transmembrane helix</keyword>
<keyword evidence="3" id="KW-0732">Signal</keyword>
<comment type="caution">
    <text evidence="5">The sequence shown here is derived from an EMBL/GenBank/DDBJ whole genome shotgun (WGS) entry which is preliminary data.</text>
</comment>
<evidence type="ECO:0000256" key="1">
    <source>
        <dbReference type="PROSITE-ProRule" id="PRU00339"/>
    </source>
</evidence>
<dbReference type="PROSITE" id="PS50005">
    <property type="entry name" value="TPR"/>
    <property type="match status" value="3"/>
</dbReference>
<dbReference type="InterPro" id="IPR007492">
    <property type="entry name" value="LytTR_DNA-bd_dom"/>
</dbReference>
<evidence type="ECO:0000313" key="5">
    <source>
        <dbReference type="EMBL" id="MDN4166421.1"/>
    </source>
</evidence>
<reference evidence="5" key="1">
    <citation type="submission" date="2023-06" db="EMBL/GenBank/DDBJ databases">
        <title>Cytophagales bacterium Strain LB-30, isolated from soil.</title>
        <authorList>
            <person name="Liu B."/>
        </authorList>
    </citation>
    <scope>NUCLEOTIDE SEQUENCE</scope>
    <source>
        <strain evidence="5">LB-30</strain>
    </source>
</reference>
<feature type="chain" id="PRO_5046823644" evidence="3">
    <location>
        <begin position="22"/>
        <end position="517"/>
    </location>
</feature>
<dbReference type="SMART" id="SM00028">
    <property type="entry name" value="TPR"/>
    <property type="match status" value="5"/>
</dbReference>
<sequence length="517" mass="60112">MPLVFFRFSFCLLILMPFGLAAQVSSSLSNAKAQKAFEQNLSDSALYYARQALMLAQATEETAQQRQALLYIGQYFQAKGQYGEALSYVNQALPLSSTREEKRQVYNKLGELYGMAGDYGTSLEQFFNALEHTPEETDRYEVYNNLGIVYAKQEQFEKAASYFSKTLQIGEKEKDIKRQISSLNYLSQLNDARGEHRVALKQVQSVLVLNDMINSHRMRAYQLMHAGEQYRKLGVFDSALLYHHMALDWLRKAETAMIEIYVADKLALTFLDQQQYDSAQWYLHRADSLAVAFQNVGYHKFIYEHYIRLYQALDSPKKVSVYQMKMKELNDSIARSVATAKMKAVEQKYQGEGTSKAWPYWAYALIAMGILLALLAYRKLRKRPSELVNDQPILRSQDVQNANEPEKQWVVVQHKNGEAPILVEDIISILKEGKYTQVNTLEEQYTSKRTMQEWEDLLPVDQFFRVNRSAIIQLRYMLNYSFWEYDKYVVRMKEGTNKELVMSRDRLKQLDKQLKGL</sequence>
<dbReference type="GO" id="GO:0003677">
    <property type="term" value="F:DNA binding"/>
    <property type="evidence" value="ECO:0007669"/>
    <property type="project" value="UniProtKB-KW"/>
</dbReference>
<keyword evidence="2" id="KW-0472">Membrane</keyword>
<dbReference type="InterPro" id="IPR011990">
    <property type="entry name" value="TPR-like_helical_dom_sf"/>
</dbReference>
<dbReference type="PROSITE" id="PS50930">
    <property type="entry name" value="HTH_LYTTR"/>
    <property type="match status" value="1"/>
</dbReference>
<keyword evidence="1" id="KW-0802">TPR repeat</keyword>
<dbReference type="Gene3D" id="2.40.50.1020">
    <property type="entry name" value="LytTr DNA-binding domain"/>
    <property type="match status" value="1"/>
</dbReference>
<proteinExistence type="predicted"/>
<gene>
    <name evidence="5" type="ORF">QWY31_13000</name>
</gene>
<protein>
    <submittedName>
        <fullName evidence="5">LytTR family transcriptional regulator DNA-binding domain-containing protein</fullName>
    </submittedName>
</protein>
<evidence type="ECO:0000256" key="2">
    <source>
        <dbReference type="SAM" id="Phobius"/>
    </source>
</evidence>
<feature type="domain" description="HTH LytTR-type" evidence="4">
    <location>
        <begin position="420"/>
        <end position="516"/>
    </location>
</feature>
<dbReference type="RefSeq" id="WP_320004959.1">
    <property type="nucleotide sequence ID" value="NZ_JAUHJS010000007.1"/>
</dbReference>
<evidence type="ECO:0000259" key="4">
    <source>
        <dbReference type="PROSITE" id="PS50930"/>
    </source>
</evidence>
<feature type="transmembrane region" description="Helical" evidence="2">
    <location>
        <begin position="358"/>
        <end position="377"/>
    </location>
</feature>
<dbReference type="Pfam" id="PF13424">
    <property type="entry name" value="TPR_12"/>
    <property type="match status" value="1"/>
</dbReference>
<name>A0ABT8F880_9BACT</name>
<feature type="repeat" description="TPR" evidence="1">
    <location>
        <begin position="103"/>
        <end position="136"/>
    </location>
</feature>
<organism evidence="5 6">
    <name type="scientific">Shiella aurantiaca</name>
    <dbReference type="NCBI Taxonomy" id="3058365"/>
    <lineage>
        <taxon>Bacteria</taxon>
        <taxon>Pseudomonadati</taxon>
        <taxon>Bacteroidota</taxon>
        <taxon>Cytophagia</taxon>
        <taxon>Cytophagales</taxon>
        <taxon>Shiellaceae</taxon>
        <taxon>Shiella</taxon>
    </lineage>
</organism>
<dbReference type="InterPro" id="IPR019734">
    <property type="entry name" value="TPR_rpt"/>
</dbReference>
<keyword evidence="6" id="KW-1185">Reference proteome</keyword>
<dbReference type="Gene3D" id="1.25.40.10">
    <property type="entry name" value="Tetratricopeptide repeat domain"/>
    <property type="match status" value="2"/>
</dbReference>
<feature type="repeat" description="TPR" evidence="1">
    <location>
        <begin position="66"/>
        <end position="99"/>
    </location>
</feature>
<dbReference type="EMBL" id="JAUHJS010000007">
    <property type="protein sequence ID" value="MDN4166421.1"/>
    <property type="molecule type" value="Genomic_DNA"/>
</dbReference>
<dbReference type="PANTHER" id="PTHR10098">
    <property type="entry name" value="RAPSYN-RELATED"/>
    <property type="match status" value="1"/>
</dbReference>
<evidence type="ECO:0000256" key="3">
    <source>
        <dbReference type="SAM" id="SignalP"/>
    </source>
</evidence>
<feature type="signal peptide" evidence="3">
    <location>
        <begin position="1"/>
        <end position="21"/>
    </location>
</feature>
<feature type="repeat" description="TPR" evidence="1">
    <location>
        <begin position="140"/>
        <end position="173"/>
    </location>
</feature>
<accession>A0ABT8F880</accession>
<keyword evidence="2" id="KW-0812">Transmembrane</keyword>
<dbReference type="Pfam" id="PF04397">
    <property type="entry name" value="LytTR"/>
    <property type="match status" value="1"/>
</dbReference>
<evidence type="ECO:0000313" key="6">
    <source>
        <dbReference type="Proteomes" id="UP001168552"/>
    </source>
</evidence>
<dbReference type="SMART" id="SM00850">
    <property type="entry name" value="LytTR"/>
    <property type="match status" value="1"/>
</dbReference>
<keyword evidence="5" id="KW-0238">DNA-binding</keyword>
<dbReference type="SUPFAM" id="SSF48452">
    <property type="entry name" value="TPR-like"/>
    <property type="match status" value="2"/>
</dbReference>
<dbReference type="Proteomes" id="UP001168552">
    <property type="component" value="Unassembled WGS sequence"/>
</dbReference>